<feature type="non-terminal residue" evidence="1">
    <location>
        <position position="1"/>
    </location>
</feature>
<organism evidence="1 2">
    <name type="scientific">Trifolium medium</name>
    <dbReference type="NCBI Taxonomy" id="97028"/>
    <lineage>
        <taxon>Eukaryota</taxon>
        <taxon>Viridiplantae</taxon>
        <taxon>Streptophyta</taxon>
        <taxon>Embryophyta</taxon>
        <taxon>Tracheophyta</taxon>
        <taxon>Spermatophyta</taxon>
        <taxon>Magnoliopsida</taxon>
        <taxon>eudicotyledons</taxon>
        <taxon>Gunneridae</taxon>
        <taxon>Pentapetalae</taxon>
        <taxon>rosids</taxon>
        <taxon>fabids</taxon>
        <taxon>Fabales</taxon>
        <taxon>Fabaceae</taxon>
        <taxon>Papilionoideae</taxon>
        <taxon>50 kb inversion clade</taxon>
        <taxon>NPAAA clade</taxon>
        <taxon>Hologalegina</taxon>
        <taxon>IRL clade</taxon>
        <taxon>Trifolieae</taxon>
        <taxon>Trifolium</taxon>
    </lineage>
</organism>
<dbReference type="Proteomes" id="UP000265520">
    <property type="component" value="Unassembled WGS sequence"/>
</dbReference>
<comment type="caution">
    <text evidence="1">The sequence shown here is derived from an EMBL/GenBank/DDBJ whole genome shotgun (WGS) entry which is preliminary data.</text>
</comment>
<gene>
    <name evidence="1" type="ORF">A2U01_0016511</name>
</gene>
<reference evidence="1 2" key="1">
    <citation type="journal article" date="2018" name="Front. Plant Sci.">
        <title>Red Clover (Trifolium pratense) and Zigzag Clover (T. medium) - A Picture of Genomic Similarities and Differences.</title>
        <authorList>
            <person name="Dluhosova J."/>
            <person name="Istvanek J."/>
            <person name="Nedelnik J."/>
            <person name="Repkova J."/>
        </authorList>
    </citation>
    <scope>NUCLEOTIDE SEQUENCE [LARGE SCALE GENOMIC DNA]</scope>
    <source>
        <strain evidence="2">cv. 10/8</strain>
        <tissue evidence="1">Leaf</tissue>
    </source>
</reference>
<accession>A0A392N7G7</accession>
<evidence type="ECO:0000313" key="1">
    <source>
        <dbReference type="EMBL" id="MCH95532.1"/>
    </source>
</evidence>
<dbReference type="EMBL" id="LXQA010030049">
    <property type="protein sequence ID" value="MCH95532.1"/>
    <property type="molecule type" value="Genomic_DNA"/>
</dbReference>
<protein>
    <submittedName>
        <fullName evidence="1">Uncharacterized protein</fullName>
    </submittedName>
</protein>
<keyword evidence="2" id="KW-1185">Reference proteome</keyword>
<evidence type="ECO:0000313" key="2">
    <source>
        <dbReference type="Proteomes" id="UP000265520"/>
    </source>
</evidence>
<dbReference type="AlphaFoldDB" id="A0A392N7G7"/>
<sequence length="61" mass="7353">LIRIIYGTTTMNSNRYTTYISFPTLDPCRWQHRSHDYSVMASLTRKSLRHQRNLERPTVLR</sequence>
<proteinExistence type="predicted"/>
<name>A0A392N7G7_9FABA</name>